<sequence>MAITTTKSAYWKGFFDGAPFVAVAAPFAALFGVLGTEAGLNLFEVMMFSVAVIAGAAQFTALQLMQENAPTLIVLISALAVNLRVAMYSAALTPYLGDAPIWKRAIASYLLVDQSYALSHATFDDAPDMTTPQRYAYYFGTCTLVMIAWFSCSFAGAALGTALPANIPLDFALPITFLSMAAPMMRTVPHLIAAATAIVVSLAAVSVPYSLGLIIAGAAGMVAGAQAELWFEKRGTT</sequence>
<keyword evidence="10" id="KW-1185">Reference proteome</keyword>
<comment type="similarity">
    <text evidence="2">Belongs to the AzlC family.</text>
</comment>
<dbReference type="GO" id="GO:0005886">
    <property type="term" value="C:plasma membrane"/>
    <property type="evidence" value="ECO:0007669"/>
    <property type="project" value="UniProtKB-SubCell"/>
</dbReference>
<feature type="transmembrane region" description="Helical" evidence="8">
    <location>
        <begin position="72"/>
        <end position="91"/>
    </location>
</feature>
<evidence type="ECO:0000256" key="4">
    <source>
        <dbReference type="ARBA" id="ARBA00022475"/>
    </source>
</evidence>
<dbReference type="OrthoDB" id="3579489at2"/>
<dbReference type="InterPro" id="IPR011606">
    <property type="entry name" value="Brnchd-chn_aa_trnsp_permease"/>
</dbReference>
<keyword evidence="5 8" id="KW-0812">Transmembrane</keyword>
<proteinExistence type="inferred from homology"/>
<dbReference type="PANTHER" id="PTHR34979:SF1">
    <property type="entry name" value="INNER MEMBRANE PROTEIN YGAZ"/>
    <property type="match status" value="1"/>
</dbReference>
<evidence type="ECO:0000256" key="2">
    <source>
        <dbReference type="ARBA" id="ARBA00010735"/>
    </source>
</evidence>
<dbReference type="Pfam" id="PF03591">
    <property type="entry name" value="AzlC"/>
    <property type="match status" value="1"/>
</dbReference>
<organism evidence="9 10">
    <name type="scientific">Ascidiaceihabitans donghaensis</name>
    <dbReference type="NCBI Taxonomy" id="1510460"/>
    <lineage>
        <taxon>Bacteria</taxon>
        <taxon>Pseudomonadati</taxon>
        <taxon>Pseudomonadota</taxon>
        <taxon>Alphaproteobacteria</taxon>
        <taxon>Rhodobacterales</taxon>
        <taxon>Paracoccaceae</taxon>
        <taxon>Ascidiaceihabitans</taxon>
    </lineage>
</organism>
<accession>A0A2R8BAH1</accession>
<dbReference type="AlphaFoldDB" id="A0A2R8BAH1"/>
<keyword evidence="7 8" id="KW-0472">Membrane</keyword>
<gene>
    <name evidence="9" type="ORF">ASD8599_00801</name>
</gene>
<comment type="subcellular location">
    <subcellularLocation>
        <location evidence="1">Cell membrane</location>
        <topology evidence="1">Multi-pass membrane protein</topology>
    </subcellularLocation>
</comment>
<evidence type="ECO:0000256" key="3">
    <source>
        <dbReference type="ARBA" id="ARBA00022448"/>
    </source>
</evidence>
<dbReference type="GO" id="GO:1903785">
    <property type="term" value="P:L-valine transmembrane transport"/>
    <property type="evidence" value="ECO:0007669"/>
    <property type="project" value="TreeGrafter"/>
</dbReference>
<keyword evidence="6 8" id="KW-1133">Transmembrane helix</keyword>
<feature type="transmembrane region" description="Helical" evidence="8">
    <location>
        <begin position="45"/>
        <end position="65"/>
    </location>
</feature>
<evidence type="ECO:0008006" key="11">
    <source>
        <dbReference type="Google" id="ProtNLM"/>
    </source>
</evidence>
<dbReference type="RefSeq" id="WP_108827330.1">
    <property type="nucleotide sequence ID" value="NZ_OMOR01000001.1"/>
</dbReference>
<feature type="transmembrane region" description="Helical" evidence="8">
    <location>
        <begin position="167"/>
        <end position="185"/>
    </location>
</feature>
<name>A0A2R8BAH1_9RHOB</name>
<protein>
    <recommendedName>
        <fullName evidence="11">Inner membrane protein YgaZ</fullName>
    </recommendedName>
</protein>
<reference evidence="9 10" key="1">
    <citation type="submission" date="2018-03" db="EMBL/GenBank/DDBJ databases">
        <authorList>
            <person name="Keele B.F."/>
        </authorList>
    </citation>
    <scope>NUCLEOTIDE SEQUENCE [LARGE SCALE GENOMIC DNA]</scope>
    <source>
        <strain evidence="9 10">CECT 8599</strain>
    </source>
</reference>
<keyword evidence="4" id="KW-1003">Cell membrane</keyword>
<evidence type="ECO:0000256" key="8">
    <source>
        <dbReference type="SAM" id="Phobius"/>
    </source>
</evidence>
<evidence type="ECO:0000256" key="1">
    <source>
        <dbReference type="ARBA" id="ARBA00004651"/>
    </source>
</evidence>
<feature type="transmembrane region" description="Helical" evidence="8">
    <location>
        <begin position="135"/>
        <end position="160"/>
    </location>
</feature>
<evidence type="ECO:0000313" key="9">
    <source>
        <dbReference type="EMBL" id="SPH20062.1"/>
    </source>
</evidence>
<dbReference type="PANTHER" id="PTHR34979">
    <property type="entry name" value="INNER MEMBRANE PROTEIN YGAZ"/>
    <property type="match status" value="1"/>
</dbReference>
<keyword evidence="3" id="KW-0813">Transport</keyword>
<dbReference type="Proteomes" id="UP000244880">
    <property type="component" value="Unassembled WGS sequence"/>
</dbReference>
<evidence type="ECO:0000256" key="6">
    <source>
        <dbReference type="ARBA" id="ARBA00022989"/>
    </source>
</evidence>
<evidence type="ECO:0000313" key="10">
    <source>
        <dbReference type="Proteomes" id="UP000244880"/>
    </source>
</evidence>
<evidence type="ECO:0000256" key="7">
    <source>
        <dbReference type="ARBA" id="ARBA00023136"/>
    </source>
</evidence>
<evidence type="ECO:0000256" key="5">
    <source>
        <dbReference type="ARBA" id="ARBA00022692"/>
    </source>
</evidence>
<dbReference type="EMBL" id="OMOR01000001">
    <property type="protein sequence ID" value="SPH20062.1"/>
    <property type="molecule type" value="Genomic_DNA"/>
</dbReference>
<feature type="transmembrane region" description="Helical" evidence="8">
    <location>
        <begin position="191"/>
        <end position="224"/>
    </location>
</feature>